<protein>
    <submittedName>
        <fullName evidence="1">Uncharacterized protein</fullName>
    </submittedName>
</protein>
<dbReference type="AlphaFoldDB" id="A0A5B7FPR2"/>
<name>A0A5B7FPR2_PORTR</name>
<sequence length="108" mass="12182">MEILPTLGPWPGFEPVHLETPWTPKHTIYYENVGQFLSYAQICIHKQCKNWAFFVQSHNLKAHMLTTRGCIVYMADRASGQRSAGFLNVTSLPPPALRSSLYCSSSPL</sequence>
<dbReference type="Proteomes" id="UP000324222">
    <property type="component" value="Unassembled WGS sequence"/>
</dbReference>
<evidence type="ECO:0000313" key="1">
    <source>
        <dbReference type="EMBL" id="MPC48492.1"/>
    </source>
</evidence>
<accession>A0A5B7FPR2</accession>
<proteinExistence type="predicted"/>
<evidence type="ECO:0000313" key="2">
    <source>
        <dbReference type="Proteomes" id="UP000324222"/>
    </source>
</evidence>
<keyword evidence="2" id="KW-1185">Reference proteome</keyword>
<dbReference type="EMBL" id="VSRR010008312">
    <property type="protein sequence ID" value="MPC48492.1"/>
    <property type="molecule type" value="Genomic_DNA"/>
</dbReference>
<organism evidence="1 2">
    <name type="scientific">Portunus trituberculatus</name>
    <name type="common">Swimming crab</name>
    <name type="synonym">Neptunus trituberculatus</name>
    <dbReference type="NCBI Taxonomy" id="210409"/>
    <lineage>
        <taxon>Eukaryota</taxon>
        <taxon>Metazoa</taxon>
        <taxon>Ecdysozoa</taxon>
        <taxon>Arthropoda</taxon>
        <taxon>Crustacea</taxon>
        <taxon>Multicrustacea</taxon>
        <taxon>Malacostraca</taxon>
        <taxon>Eumalacostraca</taxon>
        <taxon>Eucarida</taxon>
        <taxon>Decapoda</taxon>
        <taxon>Pleocyemata</taxon>
        <taxon>Brachyura</taxon>
        <taxon>Eubrachyura</taxon>
        <taxon>Portunoidea</taxon>
        <taxon>Portunidae</taxon>
        <taxon>Portuninae</taxon>
        <taxon>Portunus</taxon>
    </lineage>
</organism>
<reference evidence="1 2" key="1">
    <citation type="submission" date="2019-05" db="EMBL/GenBank/DDBJ databases">
        <title>Another draft genome of Portunus trituberculatus and its Hox gene families provides insights of decapod evolution.</title>
        <authorList>
            <person name="Jeong J.-H."/>
            <person name="Song I."/>
            <person name="Kim S."/>
            <person name="Choi T."/>
            <person name="Kim D."/>
            <person name="Ryu S."/>
            <person name="Kim W."/>
        </authorList>
    </citation>
    <scope>NUCLEOTIDE SEQUENCE [LARGE SCALE GENOMIC DNA]</scope>
    <source>
        <tissue evidence="1">Muscle</tissue>
    </source>
</reference>
<comment type="caution">
    <text evidence="1">The sequence shown here is derived from an EMBL/GenBank/DDBJ whole genome shotgun (WGS) entry which is preliminary data.</text>
</comment>
<gene>
    <name evidence="1" type="ORF">E2C01_042265</name>
</gene>